<proteinExistence type="predicted"/>
<evidence type="ECO:0000313" key="1">
    <source>
        <dbReference type="EMBL" id="KKM03797.1"/>
    </source>
</evidence>
<dbReference type="EMBL" id="LAZR01016599">
    <property type="protein sequence ID" value="KKM03797.1"/>
    <property type="molecule type" value="Genomic_DNA"/>
</dbReference>
<name>A0A0F9HKW6_9ZZZZ</name>
<dbReference type="AlphaFoldDB" id="A0A0F9HKW6"/>
<organism evidence="1">
    <name type="scientific">marine sediment metagenome</name>
    <dbReference type="NCBI Taxonomy" id="412755"/>
    <lineage>
        <taxon>unclassified sequences</taxon>
        <taxon>metagenomes</taxon>
        <taxon>ecological metagenomes</taxon>
    </lineage>
</organism>
<protein>
    <submittedName>
        <fullName evidence="1">Uncharacterized protein</fullName>
    </submittedName>
</protein>
<sequence>MTRTNPYALSVDLNAEKMTVDVVVKERETDESIDEHSFSASAIHDDLKSLTALYGLSKLLQDRSSDVKTGPEKLAAMKGVAEQLASGQWQKERKVGAPTVSAEVEALAQFKKITIPQAQAALRRYDKGQREQILSDTRIVELAITIREARETEEVADLSDLAGAATEEVATAPATA</sequence>
<gene>
    <name evidence="1" type="ORF">LCGC14_1770830</name>
</gene>
<comment type="caution">
    <text evidence="1">The sequence shown here is derived from an EMBL/GenBank/DDBJ whole genome shotgun (WGS) entry which is preliminary data.</text>
</comment>
<reference evidence="1" key="1">
    <citation type="journal article" date="2015" name="Nature">
        <title>Complex archaea that bridge the gap between prokaryotes and eukaryotes.</title>
        <authorList>
            <person name="Spang A."/>
            <person name="Saw J.H."/>
            <person name="Jorgensen S.L."/>
            <person name="Zaremba-Niedzwiedzka K."/>
            <person name="Martijn J."/>
            <person name="Lind A.E."/>
            <person name="van Eijk R."/>
            <person name="Schleper C."/>
            <person name="Guy L."/>
            <person name="Ettema T.J."/>
        </authorList>
    </citation>
    <scope>NUCLEOTIDE SEQUENCE</scope>
</reference>
<accession>A0A0F9HKW6</accession>